<dbReference type="GO" id="GO:0003723">
    <property type="term" value="F:RNA binding"/>
    <property type="evidence" value="ECO:0007669"/>
    <property type="project" value="TreeGrafter"/>
</dbReference>
<dbReference type="PANTHER" id="PTHR11524:SF16">
    <property type="entry name" value="LARGE RIBOSOMAL SUBUNIT PROTEIN UL30"/>
    <property type="match status" value="1"/>
</dbReference>
<dbReference type="AlphaFoldDB" id="A0A0C9UJ35"/>
<keyword evidence="4" id="KW-1185">Reference proteome</keyword>
<dbReference type="InterPro" id="IPR039699">
    <property type="entry name" value="Ribosomal_uL30"/>
</dbReference>
<evidence type="ECO:0000313" key="4">
    <source>
        <dbReference type="Proteomes" id="UP000054279"/>
    </source>
</evidence>
<proteinExistence type="inferred from homology"/>
<dbReference type="Gene3D" id="3.30.1390.20">
    <property type="entry name" value="Ribosomal protein L30, ferredoxin-like fold domain"/>
    <property type="match status" value="1"/>
</dbReference>
<dbReference type="SUPFAM" id="SSF55129">
    <property type="entry name" value="Ribosomal protein L30p/L7e"/>
    <property type="match status" value="1"/>
</dbReference>
<feature type="non-terminal residue" evidence="3">
    <location>
        <position position="152"/>
    </location>
</feature>
<evidence type="ECO:0000259" key="2">
    <source>
        <dbReference type="Pfam" id="PF00327"/>
    </source>
</evidence>
<comment type="similarity">
    <text evidence="1">Belongs to the universal ribosomal protein uL30 family.</text>
</comment>
<evidence type="ECO:0000313" key="3">
    <source>
        <dbReference type="EMBL" id="KIJ25265.1"/>
    </source>
</evidence>
<dbReference type="GO" id="GO:0003735">
    <property type="term" value="F:structural constituent of ribosome"/>
    <property type="evidence" value="ECO:0007669"/>
    <property type="project" value="TreeGrafter"/>
</dbReference>
<dbReference type="GO" id="GO:0022625">
    <property type="term" value="C:cytosolic large ribosomal subunit"/>
    <property type="evidence" value="ECO:0007669"/>
    <property type="project" value="TreeGrafter"/>
</dbReference>
<dbReference type="PANTHER" id="PTHR11524">
    <property type="entry name" value="60S RIBOSOMAL PROTEIN L7"/>
    <property type="match status" value="1"/>
</dbReference>
<dbReference type="OrthoDB" id="28644at2759"/>
<dbReference type="InterPro" id="IPR036919">
    <property type="entry name" value="Ribo_uL30_ferredoxin-like_sf"/>
</dbReference>
<dbReference type="HOGENOM" id="CLU_055156_5_1_1"/>
<evidence type="ECO:0000256" key="1">
    <source>
        <dbReference type="ARBA" id="ARBA00007594"/>
    </source>
</evidence>
<dbReference type="Proteomes" id="UP000054279">
    <property type="component" value="Unassembled WGS sequence"/>
</dbReference>
<feature type="domain" description="Large ribosomal subunit protein uL30-like ferredoxin-like fold" evidence="2">
    <location>
        <begin position="3"/>
        <end position="40"/>
    </location>
</feature>
<reference evidence="3 4" key="1">
    <citation type="submission" date="2014-06" db="EMBL/GenBank/DDBJ databases">
        <title>Evolutionary Origins and Diversification of the Mycorrhizal Mutualists.</title>
        <authorList>
            <consortium name="DOE Joint Genome Institute"/>
            <consortium name="Mycorrhizal Genomics Consortium"/>
            <person name="Kohler A."/>
            <person name="Kuo A."/>
            <person name="Nagy L.G."/>
            <person name="Floudas D."/>
            <person name="Copeland A."/>
            <person name="Barry K.W."/>
            <person name="Cichocki N."/>
            <person name="Veneault-Fourrey C."/>
            <person name="LaButti K."/>
            <person name="Lindquist E.A."/>
            <person name="Lipzen A."/>
            <person name="Lundell T."/>
            <person name="Morin E."/>
            <person name="Murat C."/>
            <person name="Riley R."/>
            <person name="Ohm R."/>
            <person name="Sun H."/>
            <person name="Tunlid A."/>
            <person name="Henrissat B."/>
            <person name="Grigoriev I.V."/>
            <person name="Hibbett D.S."/>
            <person name="Martin F."/>
        </authorList>
    </citation>
    <scope>NUCLEOTIDE SEQUENCE [LARGE SCALE GENOMIC DNA]</scope>
    <source>
        <strain evidence="3 4">SS14</strain>
    </source>
</reference>
<dbReference type="EMBL" id="KN837423">
    <property type="protein sequence ID" value="KIJ25265.1"/>
    <property type="molecule type" value="Genomic_DNA"/>
</dbReference>
<sequence>IGPKPRKILQLLRLLQIKNGIFVTTTKSTLQMLCLIEPYVIYGRSDLYFRHTTSVLELNYKGGYGKVAKQRVPLDNNAVIEASLGKYDILSVEDLVQEIYTVGPNFKQVCSNFLWLFKLSNLNDGWRRRKFKHSTSSAVNRVTGSEGTGMKI</sequence>
<dbReference type="PROSITE" id="PS00634">
    <property type="entry name" value="RIBOSOMAL_L30"/>
    <property type="match status" value="1"/>
</dbReference>
<dbReference type="InterPro" id="IPR018038">
    <property type="entry name" value="Ribosomal_uL30_CS"/>
</dbReference>
<organism evidence="3 4">
    <name type="scientific">Sphaerobolus stellatus (strain SS14)</name>
    <dbReference type="NCBI Taxonomy" id="990650"/>
    <lineage>
        <taxon>Eukaryota</taxon>
        <taxon>Fungi</taxon>
        <taxon>Dikarya</taxon>
        <taxon>Basidiomycota</taxon>
        <taxon>Agaricomycotina</taxon>
        <taxon>Agaricomycetes</taxon>
        <taxon>Phallomycetidae</taxon>
        <taxon>Geastrales</taxon>
        <taxon>Sphaerobolaceae</taxon>
        <taxon>Sphaerobolus</taxon>
    </lineage>
</organism>
<accession>A0A0C9UJ35</accession>
<dbReference type="GO" id="GO:0000463">
    <property type="term" value="P:maturation of LSU-rRNA from tricistronic rRNA transcript (SSU-rRNA, 5.8S rRNA, LSU-rRNA)"/>
    <property type="evidence" value="ECO:0007669"/>
    <property type="project" value="TreeGrafter"/>
</dbReference>
<name>A0A0C9UJ35_SPHS4</name>
<protein>
    <recommendedName>
        <fullName evidence="2">Large ribosomal subunit protein uL30-like ferredoxin-like fold domain-containing protein</fullName>
    </recommendedName>
</protein>
<dbReference type="Pfam" id="PF00327">
    <property type="entry name" value="Ribosomal_L30"/>
    <property type="match status" value="1"/>
</dbReference>
<gene>
    <name evidence="3" type="ORF">M422DRAFT_193664</name>
</gene>
<dbReference type="InterPro" id="IPR016082">
    <property type="entry name" value="Ribosomal_uL30_ferredoxin-like"/>
</dbReference>